<dbReference type="SUPFAM" id="SSF111148">
    <property type="entry name" value="YggX-like"/>
    <property type="match status" value="1"/>
</dbReference>
<evidence type="ECO:0000256" key="1">
    <source>
        <dbReference type="ARBA" id="ARBA00023004"/>
    </source>
</evidence>
<keyword evidence="1" id="KW-0408">Iron</keyword>
<dbReference type="PANTHER" id="PTHR36965:SF1">
    <property type="entry name" value="FE(2+)-TRAFFICKING PROTEIN-RELATED"/>
    <property type="match status" value="1"/>
</dbReference>
<evidence type="ECO:0000313" key="2">
    <source>
        <dbReference type="EMBL" id="CAA9306084.1"/>
    </source>
</evidence>
<dbReference type="GO" id="GO:0005506">
    <property type="term" value="F:iron ion binding"/>
    <property type="evidence" value="ECO:0007669"/>
    <property type="project" value="InterPro"/>
</dbReference>
<dbReference type="Pfam" id="PF04362">
    <property type="entry name" value="Iron_traffic"/>
    <property type="match status" value="1"/>
</dbReference>
<dbReference type="NCBIfam" id="NF003817">
    <property type="entry name" value="PRK05408.1"/>
    <property type="match status" value="1"/>
</dbReference>
<dbReference type="GO" id="GO:0005829">
    <property type="term" value="C:cytosol"/>
    <property type="evidence" value="ECO:0007669"/>
    <property type="project" value="TreeGrafter"/>
</dbReference>
<dbReference type="GO" id="GO:0034599">
    <property type="term" value="P:cellular response to oxidative stress"/>
    <property type="evidence" value="ECO:0007669"/>
    <property type="project" value="TreeGrafter"/>
</dbReference>
<dbReference type="InterPro" id="IPR036766">
    <property type="entry name" value="Fe_traffick_prot_YggX_sf"/>
</dbReference>
<accession>A0A6J4KH96</accession>
<name>A0A6J4KH96_9BACT</name>
<dbReference type="Gene3D" id="1.10.3880.10">
    <property type="entry name" value="Fe(II) trafficking protein YggX"/>
    <property type="match status" value="1"/>
</dbReference>
<gene>
    <name evidence="2" type="ORF">AVDCRST_MAG11-1165</name>
</gene>
<sequence>MPAEVTCVRCGQTRAGFERPPFPGAIGQRVVAEVCQPCWGDWLKQQTMLINHYGLNVMDPQARQFLTQNMSAFLFKAGQGEDVDTTKKGTISY</sequence>
<dbReference type="InterPro" id="IPR007457">
    <property type="entry name" value="Fe_traffick_prot_YggX"/>
</dbReference>
<protein>
    <submittedName>
        <fullName evidence="2">FIG001341: Probable Fe(2+)-trafficking protein YggX</fullName>
    </submittedName>
</protein>
<dbReference type="AlphaFoldDB" id="A0A6J4KH96"/>
<organism evidence="2">
    <name type="scientific">uncultured Gemmatimonadaceae bacterium</name>
    <dbReference type="NCBI Taxonomy" id="246130"/>
    <lineage>
        <taxon>Bacteria</taxon>
        <taxon>Pseudomonadati</taxon>
        <taxon>Gemmatimonadota</taxon>
        <taxon>Gemmatimonadia</taxon>
        <taxon>Gemmatimonadales</taxon>
        <taxon>Gemmatimonadaceae</taxon>
        <taxon>environmental samples</taxon>
    </lineage>
</organism>
<proteinExistence type="predicted"/>
<dbReference type="PANTHER" id="PTHR36965">
    <property type="entry name" value="FE(2+)-TRAFFICKING PROTEIN-RELATED"/>
    <property type="match status" value="1"/>
</dbReference>
<dbReference type="EMBL" id="CADCTU010000265">
    <property type="protein sequence ID" value="CAA9306084.1"/>
    <property type="molecule type" value="Genomic_DNA"/>
</dbReference>
<reference evidence="2" key="1">
    <citation type="submission" date="2020-02" db="EMBL/GenBank/DDBJ databases">
        <authorList>
            <person name="Meier V. D."/>
        </authorList>
    </citation>
    <scope>NUCLEOTIDE SEQUENCE</scope>
    <source>
        <strain evidence="2">AVDCRST_MAG11</strain>
    </source>
</reference>